<protein>
    <submittedName>
        <fullName evidence="8">TB2/DP1, HVA22 family-domain-containing protein</fullName>
    </submittedName>
</protein>
<evidence type="ECO:0000256" key="5">
    <source>
        <dbReference type="ARBA" id="ARBA00023136"/>
    </source>
</evidence>
<evidence type="ECO:0000313" key="9">
    <source>
        <dbReference type="Proteomes" id="UP000268093"/>
    </source>
</evidence>
<evidence type="ECO:0000256" key="3">
    <source>
        <dbReference type="ARBA" id="ARBA00022692"/>
    </source>
</evidence>
<keyword evidence="9" id="KW-1185">Reference proteome</keyword>
<comment type="subcellular location">
    <subcellularLocation>
        <location evidence="1">Membrane</location>
        <topology evidence="1">Multi-pass membrane protein</topology>
    </subcellularLocation>
</comment>
<feature type="region of interest" description="Disordered" evidence="6">
    <location>
        <begin position="242"/>
        <end position="387"/>
    </location>
</feature>
<keyword evidence="3 7" id="KW-0812">Transmembrane</keyword>
<feature type="compositionally biased region" description="Basic residues" evidence="6">
    <location>
        <begin position="370"/>
        <end position="380"/>
    </location>
</feature>
<evidence type="ECO:0000256" key="6">
    <source>
        <dbReference type="SAM" id="MobiDB-lite"/>
    </source>
</evidence>
<dbReference type="EMBL" id="RBNI01024015">
    <property type="protein sequence ID" value="RUO96016.1"/>
    <property type="molecule type" value="Genomic_DNA"/>
</dbReference>
<dbReference type="PANTHER" id="PTHR12300:SF161">
    <property type="entry name" value="RECEPTOR EXPRESSION-ENHANCING PROTEIN"/>
    <property type="match status" value="1"/>
</dbReference>
<organism evidence="8 9">
    <name type="scientific">Jimgerdemannia flammicorona</name>
    <dbReference type="NCBI Taxonomy" id="994334"/>
    <lineage>
        <taxon>Eukaryota</taxon>
        <taxon>Fungi</taxon>
        <taxon>Fungi incertae sedis</taxon>
        <taxon>Mucoromycota</taxon>
        <taxon>Mucoromycotina</taxon>
        <taxon>Endogonomycetes</taxon>
        <taxon>Endogonales</taxon>
        <taxon>Endogonaceae</taxon>
        <taxon>Jimgerdemannia</taxon>
    </lineage>
</organism>
<dbReference type="AlphaFoldDB" id="A0A433A012"/>
<sequence length="434" mass="48584">MSHHHHPTKQTHVKVPLDQQQTADHPIAAFFERNLQRLEATSPFNLSPLTNHLRFAYVSRVGGFELLCSKNFLFAFLVRRGVSPVLLFLCVAAGAVLFLRRMFRKSNYLLINTLGVAYPAYRSLKALEESPENVAIDLLEGAAGGSVEEAGHKIMEEQRQWLTYWVVYGSMQVVDYWSEGLLDLIPSYNLWKLVILYWAQNDRSRGASVLYNYFLKPLIQKNRRRTSTQPAIPPTYPLDATTSVDIWNQPDHPPQTPVTKQRHRKSRQSSVQSSRSSSRADNATVAEPYRLNGSPTATTPSQHHHTHNHHHDGSSASDDHASTGRSSPYCVNGQSGNAMMMNGYTPPLRQSAYSKADSDEDRSVLSSPYRQHHQSQRSRRRTIDSEPAKVPATVQSMMAGHPFPGQGFEASGLAGLDFSGLGAPRYDVKMEAGF</sequence>
<feature type="compositionally biased region" description="Low complexity" evidence="6">
    <location>
        <begin position="268"/>
        <end position="279"/>
    </location>
</feature>
<accession>A0A433A012</accession>
<keyword evidence="5 7" id="KW-0472">Membrane</keyword>
<evidence type="ECO:0000256" key="4">
    <source>
        <dbReference type="ARBA" id="ARBA00022989"/>
    </source>
</evidence>
<proteinExistence type="inferred from homology"/>
<comment type="caution">
    <text evidence="8">The sequence shown here is derived from an EMBL/GenBank/DDBJ whole genome shotgun (WGS) entry which is preliminary data.</text>
</comment>
<feature type="compositionally biased region" description="Basic and acidic residues" evidence="6">
    <location>
        <begin position="311"/>
        <end position="322"/>
    </location>
</feature>
<comment type="similarity">
    <text evidence="2">Belongs to the DP1 family.</text>
</comment>
<evidence type="ECO:0000256" key="2">
    <source>
        <dbReference type="ARBA" id="ARBA00008573"/>
    </source>
</evidence>
<name>A0A433A012_9FUNG</name>
<dbReference type="GO" id="GO:0016020">
    <property type="term" value="C:membrane"/>
    <property type="evidence" value="ECO:0007669"/>
    <property type="project" value="UniProtKB-SubCell"/>
</dbReference>
<evidence type="ECO:0000256" key="7">
    <source>
        <dbReference type="SAM" id="Phobius"/>
    </source>
</evidence>
<feature type="transmembrane region" description="Helical" evidence="7">
    <location>
        <begin position="81"/>
        <end position="99"/>
    </location>
</feature>
<gene>
    <name evidence="8" type="ORF">BC936DRAFT_142786</name>
</gene>
<dbReference type="PANTHER" id="PTHR12300">
    <property type="entry name" value="HVA22-LIKE PROTEINS"/>
    <property type="match status" value="1"/>
</dbReference>
<evidence type="ECO:0000256" key="1">
    <source>
        <dbReference type="ARBA" id="ARBA00004141"/>
    </source>
</evidence>
<evidence type="ECO:0000313" key="8">
    <source>
        <dbReference type="EMBL" id="RUO96016.1"/>
    </source>
</evidence>
<keyword evidence="4 7" id="KW-1133">Transmembrane helix</keyword>
<dbReference type="OrthoDB" id="10009287at2759"/>
<dbReference type="InterPro" id="IPR004345">
    <property type="entry name" value="TB2_DP1_HVA22"/>
</dbReference>
<dbReference type="Pfam" id="PF03134">
    <property type="entry name" value="TB2_DP1_HVA22"/>
    <property type="match status" value="1"/>
</dbReference>
<dbReference type="Proteomes" id="UP000268093">
    <property type="component" value="Unassembled WGS sequence"/>
</dbReference>
<reference evidence="8 9" key="1">
    <citation type="journal article" date="2018" name="New Phytol.">
        <title>Phylogenomics of Endogonaceae and evolution of mycorrhizas within Mucoromycota.</title>
        <authorList>
            <person name="Chang Y."/>
            <person name="Desiro A."/>
            <person name="Na H."/>
            <person name="Sandor L."/>
            <person name="Lipzen A."/>
            <person name="Clum A."/>
            <person name="Barry K."/>
            <person name="Grigoriev I.V."/>
            <person name="Martin F.M."/>
            <person name="Stajich J.E."/>
            <person name="Smith M.E."/>
            <person name="Bonito G."/>
            <person name="Spatafora J.W."/>
        </authorList>
    </citation>
    <scope>NUCLEOTIDE SEQUENCE [LARGE SCALE GENOMIC DNA]</scope>
    <source>
        <strain evidence="8 9">GMNB39</strain>
    </source>
</reference>